<keyword evidence="4" id="KW-0547">Nucleotide-binding</keyword>
<dbReference type="GO" id="GO:0071897">
    <property type="term" value="P:DNA biosynthetic process"/>
    <property type="evidence" value="ECO:0007669"/>
    <property type="project" value="InterPro"/>
</dbReference>
<sequence>MVKVKIFAFDLLYLNDQPLANTDLTSRRRLLKEHFQEVEGEFGFAQSVDVDNVDEIQAFLDESVKAGCEGLMVKMLEGKNANYEPSRRSMNWLKIKKDYLAGVGDSFDLVVVGAYYGRGKRTNLYGAFLLACYDPESETYQTICQLVTGFSEEDLESHYKKLQPLELTNKKTYYDIGDSKPDIWFEPKVVWEVLAANLSLSPVYSAAKGLCGDGSRGVSLRFPRYIKERDDKGPEDATGPEQVAEMYKRQVTSQQDARSRNRYNAKDQMERDDDFW</sequence>
<keyword evidence="12" id="KW-1185">Reference proteome</keyword>
<evidence type="ECO:0000256" key="2">
    <source>
        <dbReference type="ARBA" id="ARBA00022598"/>
    </source>
</evidence>
<dbReference type="EMBL" id="AVOT02011933">
    <property type="protein sequence ID" value="MBW0493149.1"/>
    <property type="molecule type" value="Genomic_DNA"/>
</dbReference>
<dbReference type="Gene3D" id="3.30.470.30">
    <property type="entry name" value="DNA ligase/mRNA capping enzyme"/>
    <property type="match status" value="1"/>
</dbReference>
<evidence type="ECO:0000256" key="1">
    <source>
        <dbReference type="ARBA" id="ARBA00007572"/>
    </source>
</evidence>
<dbReference type="GO" id="GO:0006281">
    <property type="term" value="P:DNA repair"/>
    <property type="evidence" value="ECO:0007669"/>
    <property type="project" value="InterPro"/>
</dbReference>
<dbReference type="GO" id="GO:0005524">
    <property type="term" value="F:ATP binding"/>
    <property type="evidence" value="ECO:0007669"/>
    <property type="project" value="UniProtKB-KW"/>
</dbReference>
<dbReference type="Proteomes" id="UP000765509">
    <property type="component" value="Unassembled WGS sequence"/>
</dbReference>
<dbReference type="Pfam" id="PF01068">
    <property type="entry name" value="DNA_ligase_A_M"/>
    <property type="match status" value="1"/>
</dbReference>
<dbReference type="GO" id="GO:0003910">
    <property type="term" value="F:DNA ligase (ATP) activity"/>
    <property type="evidence" value="ECO:0007669"/>
    <property type="project" value="InterPro"/>
</dbReference>
<accession>A0A9Q3H7Z0</accession>
<dbReference type="InterPro" id="IPR012310">
    <property type="entry name" value="DNA_ligase_ATP-dep_cent"/>
</dbReference>
<keyword evidence="2" id="KW-0436">Ligase</keyword>
<dbReference type="AlphaFoldDB" id="A0A9Q3H7Z0"/>
<dbReference type="SUPFAM" id="SSF56091">
    <property type="entry name" value="DNA ligase/mRNA capping enzyme, catalytic domain"/>
    <property type="match status" value="1"/>
</dbReference>
<evidence type="ECO:0000259" key="10">
    <source>
        <dbReference type="PROSITE" id="PS50160"/>
    </source>
</evidence>
<dbReference type="NCBIfam" id="TIGR00574">
    <property type="entry name" value="dnl1"/>
    <property type="match status" value="1"/>
</dbReference>
<evidence type="ECO:0000256" key="4">
    <source>
        <dbReference type="ARBA" id="ARBA00022741"/>
    </source>
</evidence>
<dbReference type="PROSITE" id="PS00333">
    <property type="entry name" value="DNA_LIGASE_A2"/>
    <property type="match status" value="1"/>
</dbReference>
<dbReference type="InterPro" id="IPR012309">
    <property type="entry name" value="DNA_ligase_ATP-dep_C"/>
</dbReference>
<dbReference type="InterPro" id="IPR050191">
    <property type="entry name" value="ATP-dep_DNA_ligase"/>
</dbReference>
<evidence type="ECO:0000313" key="11">
    <source>
        <dbReference type="EMBL" id="MBW0493149.1"/>
    </source>
</evidence>
<dbReference type="GO" id="GO:0006310">
    <property type="term" value="P:DNA recombination"/>
    <property type="evidence" value="ECO:0007669"/>
    <property type="project" value="InterPro"/>
</dbReference>
<dbReference type="OrthoDB" id="206088at2759"/>
<evidence type="ECO:0000256" key="5">
    <source>
        <dbReference type="ARBA" id="ARBA00022840"/>
    </source>
</evidence>
<dbReference type="Gene3D" id="3.30.1490.70">
    <property type="match status" value="1"/>
</dbReference>
<comment type="similarity">
    <text evidence="1 8">Belongs to the ATP-dependent DNA ligase family.</text>
</comment>
<dbReference type="GO" id="GO:0005634">
    <property type="term" value="C:nucleus"/>
    <property type="evidence" value="ECO:0007669"/>
    <property type="project" value="TreeGrafter"/>
</dbReference>
<evidence type="ECO:0000256" key="9">
    <source>
        <dbReference type="SAM" id="MobiDB-lite"/>
    </source>
</evidence>
<keyword evidence="5" id="KW-0067">ATP-binding</keyword>
<dbReference type="SUPFAM" id="SSF50249">
    <property type="entry name" value="Nucleic acid-binding proteins"/>
    <property type="match status" value="1"/>
</dbReference>
<evidence type="ECO:0000256" key="7">
    <source>
        <dbReference type="ARBA" id="ARBA00041666"/>
    </source>
</evidence>
<dbReference type="InterPro" id="IPR000977">
    <property type="entry name" value="DNA_ligase_ATP-dep"/>
</dbReference>
<dbReference type="CDD" id="cd07969">
    <property type="entry name" value="OBF_DNA_ligase_I"/>
    <property type="match status" value="1"/>
</dbReference>
<dbReference type="InterPro" id="IPR012340">
    <property type="entry name" value="NA-bd_OB-fold"/>
</dbReference>
<evidence type="ECO:0000313" key="12">
    <source>
        <dbReference type="Proteomes" id="UP000765509"/>
    </source>
</evidence>
<evidence type="ECO:0000256" key="3">
    <source>
        <dbReference type="ARBA" id="ARBA00022705"/>
    </source>
</evidence>
<dbReference type="PROSITE" id="PS50160">
    <property type="entry name" value="DNA_LIGASE_A3"/>
    <property type="match status" value="1"/>
</dbReference>
<evidence type="ECO:0000256" key="6">
    <source>
        <dbReference type="ARBA" id="ARBA00041131"/>
    </source>
</evidence>
<dbReference type="PANTHER" id="PTHR45674:SF4">
    <property type="entry name" value="DNA LIGASE 1"/>
    <property type="match status" value="1"/>
</dbReference>
<dbReference type="GO" id="GO:0005739">
    <property type="term" value="C:mitochondrion"/>
    <property type="evidence" value="ECO:0007669"/>
    <property type="project" value="TreeGrafter"/>
</dbReference>
<organism evidence="11 12">
    <name type="scientific">Austropuccinia psidii MF-1</name>
    <dbReference type="NCBI Taxonomy" id="1389203"/>
    <lineage>
        <taxon>Eukaryota</taxon>
        <taxon>Fungi</taxon>
        <taxon>Dikarya</taxon>
        <taxon>Basidiomycota</taxon>
        <taxon>Pucciniomycotina</taxon>
        <taxon>Pucciniomycetes</taxon>
        <taxon>Pucciniales</taxon>
        <taxon>Sphaerophragmiaceae</taxon>
        <taxon>Austropuccinia</taxon>
    </lineage>
</organism>
<reference evidence="11" key="1">
    <citation type="submission" date="2021-03" db="EMBL/GenBank/DDBJ databases">
        <title>Draft genome sequence of rust myrtle Austropuccinia psidii MF-1, a brazilian biotype.</title>
        <authorList>
            <person name="Quecine M.C."/>
            <person name="Pachon D.M.R."/>
            <person name="Bonatelli M.L."/>
            <person name="Correr F.H."/>
            <person name="Franceschini L.M."/>
            <person name="Leite T.F."/>
            <person name="Margarido G.R.A."/>
            <person name="Almeida C.A."/>
            <person name="Ferrarezi J.A."/>
            <person name="Labate C.A."/>
        </authorList>
    </citation>
    <scope>NUCLEOTIDE SEQUENCE</scope>
    <source>
        <strain evidence="11">MF-1</strain>
    </source>
</reference>
<dbReference type="FunFam" id="2.40.50.140:FF:000062">
    <property type="entry name" value="DNA ligase"/>
    <property type="match status" value="1"/>
</dbReference>
<gene>
    <name evidence="11" type="ORF">O181_032864</name>
</gene>
<name>A0A9Q3H7Z0_9BASI</name>
<feature type="domain" description="ATP-dependent DNA ligase family profile" evidence="10">
    <location>
        <begin position="1"/>
        <end position="134"/>
    </location>
</feature>
<dbReference type="PANTHER" id="PTHR45674">
    <property type="entry name" value="DNA LIGASE 1/3 FAMILY MEMBER"/>
    <property type="match status" value="1"/>
</dbReference>
<evidence type="ECO:0000256" key="8">
    <source>
        <dbReference type="RuleBase" id="RU004196"/>
    </source>
</evidence>
<dbReference type="GO" id="GO:1903461">
    <property type="term" value="P:Okazaki fragment processing involved in mitotic DNA replication"/>
    <property type="evidence" value="ECO:0007669"/>
    <property type="project" value="TreeGrafter"/>
</dbReference>
<feature type="region of interest" description="Disordered" evidence="9">
    <location>
        <begin position="248"/>
        <end position="276"/>
    </location>
</feature>
<dbReference type="InterPro" id="IPR016059">
    <property type="entry name" value="DNA_ligase_ATP-dep_CS"/>
</dbReference>
<dbReference type="Gene3D" id="2.40.50.140">
    <property type="entry name" value="Nucleic acid-binding proteins"/>
    <property type="match status" value="1"/>
</dbReference>
<proteinExistence type="inferred from homology"/>
<dbReference type="Pfam" id="PF04679">
    <property type="entry name" value="DNA_ligase_A_C"/>
    <property type="match status" value="1"/>
</dbReference>
<keyword evidence="3" id="KW-0235">DNA replication</keyword>
<comment type="caution">
    <text evidence="11">The sequence shown here is derived from an EMBL/GenBank/DDBJ whole genome shotgun (WGS) entry which is preliminary data.</text>
</comment>
<protein>
    <recommendedName>
        <fullName evidence="6">DNA ligase 1</fullName>
    </recommendedName>
    <alternativeName>
        <fullName evidence="7">DNA ligase I</fullName>
    </alternativeName>
</protein>